<dbReference type="EC" id="1.-.-.-" evidence="2"/>
<dbReference type="InterPro" id="IPR027056">
    <property type="entry name" value="Gluconate_2DH_su3"/>
</dbReference>
<gene>
    <name evidence="2" type="ORF">AAGT95_04740</name>
</gene>
<feature type="transmembrane region" description="Helical" evidence="1">
    <location>
        <begin position="12"/>
        <end position="32"/>
    </location>
</feature>
<evidence type="ECO:0000313" key="2">
    <source>
        <dbReference type="EMBL" id="XAD55280.1"/>
    </source>
</evidence>
<dbReference type="PROSITE" id="PS51318">
    <property type="entry name" value="TAT"/>
    <property type="match status" value="1"/>
</dbReference>
<proteinExistence type="predicted"/>
<dbReference type="InterPro" id="IPR006311">
    <property type="entry name" value="TAT_signal"/>
</dbReference>
<dbReference type="GO" id="GO:0016491">
    <property type="term" value="F:oxidoreductase activity"/>
    <property type="evidence" value="ECO:0007669"/>
    <property type="project" value="UniProtKB-KW"/>
</dbReference>
<dbReference type="RefSeq" id="WP_342595691.1">
    <property type="nucleotide sequence ID" value="NZ_CP151919.1"/>
</dbReference>
<protein>
    <submittedName>
        <fullName evidence="2">Gluconate 2-dehydrogenase subunit 3 family protein</fullName>
        <ecNumber evidence="2">1.-.-.-</ecNumber>
    </submittedName>
</protein>
<keyword evidence="3" id="KW-1185">Reference proteome</keyword>
<accession>A0ABZ3CVY6</accession>
<keyword evidence="1" id="KW-0812">Transmembrane</keyword>
<organism evidence="2 3">
    <name type="scientific">Salinicola lusitanus</name>
    <dbReference type="NCBI Taxonomy" id="1949085"/>
    <lineage>
        <taxon>Bacteria</taxon>
        <taxon>Pseudomonadati</taxon>
        <taxon>Pseudomonadota</taxon>
        <taxon>Gammaproteobacteria</taxon>
        <taxon>Oceanospirillales</taxon>
        <taxon>Halomonadaceae</taxon>
        <taxon>Salinicola</taxon>
    </lineage>
</organism>
<dbReference type="Pfam" id="PF13618">
    <property type="entry name" value="Gluconate_2-dh3"/>
    <property type="match status" value="1"/>
</dbReference>
<name>A0ABZ3CVY6_9GAMM</name>
<sequence length="241" mass="26560">MPKNDFQPGRRALLKGSLLMLPAMGTGVGLIATAGADEAPPHIDDYTPTFFSTEEWQFILAATDRLIPEDETGAGALGTNVPIFLDLQLGSEYGSADNWYMEGPFPKGAPAAFGYQLPFTPAELYRYGIAATRRYCQDTYQADFSELDAKRQIEVLSGLENGDIHFAPQQGRELPSATFFSFLLKNTKEGYFADPQYGGNKHMGGWKMLGFTGARASFREWVDQYDRPYPLGPVSLSGERG</sequence>
<keyword evidence="1" id="KW-1133">Transmembrane helix</keyword>
<reference evidence="2 3" key="1">
    <citation type="submission" date="2024-04" db="EMBL/GenBank/DDBJ databases">
        <title>Salinicola lusitanus LLJ914,a marine bacterium isolated from the Okinawa Trough.</title>
        <authorList>
            <person name="Li J."/>
        </authorList>
    </citation>
    <scope>NUCLEOTIDE SEQUENCE [LARGE SCALE GENOMIC DNA]</scope>
    <source>
        <strain evidence="2 3">LLJ914</strain>
    </source>
</reference>
<dbReference type="Proteomes" id="UP001453229">
    <property type="component" value="Chromosome"/>
</dbReference>
<evidence type="ECO:0000313" key="3">
    <source>
        <dbReference type="Proteomes" id="UP001453229"/>
    </source>
</evidence>
<keyword evidence="2" id="KW-0560">Oxidoreductase</keyword>
<keyword evidence="1" id="KW-0472">Membrane</keyword>
<dbReference type="EMBL" id="CP151919">
    <property type="protein sequence ID" value="XAD55280.1"/>
    <property type="molecule type" value="Genomic_DNA"/>
</dbReference>
<evidence type="ECO:0000256" key="1">
    <source>
        <dbReference type="SAM" id="Phobius"/>
    </source>
</evidence>